<keyword evidence="2" id="KW-1185">Reference proteome</keyword>
<protein>
    <submittedName>
        <fullName evidence="1">Uncharacterized protein</fullName>
    </submittedName>
</protein>
<name>A4BFC2_9GAMM</name>
<dbReference type="AlphaFoldDB" id="A4BFC2"/>
<proteinExistence type="predicted"/>
<dbReference type="Pfam" id="PF15586">
    <property type="entry name" value="Imm8"/>
    <property type="match status" value="1"/>
</dbReference>
<comment type="caution">
    <text evidence="1">The sequence shown here is derived from an EMBL/GenBank/DDBJ whole genome shotgun (WGS) entry which is preliminary data.</text>
</comment>
<evidence type="ECO:0000313" key="1">
    <source>
        <dbReference type="EMBL" id="EAR09235.1"/>
    </source>
</evidence>
<organism evidence="1 2">
    <name type="scientific">Reinekea blandensis MED297</name>
    <dbReference type="NCBI Taxonomy" id="314283"/>
    <lineage>
        <taxon>Bacteria</taxon>
        <taxon>Pseudomonadati</taxon>
        <taxon>Pseudomonadota</taxon>
        <taxon>Gammaproteobacteria</taxon>
        <taxon>Oceanospirillales</taxon>
        <taxon>Saccharospirillaceae</taxon>
        <taxon>Reinekea</taxon>
    </lineage>
</organism>
<dbReference type="HOGENOM" id="CLU_146020_0_1_6"/>
<reference evidence="1 2" key="1">
    <citation type="submission" date="2006-02" db="EMBL/GenBank/DDBJ databases">
        <authorList>
            <person name="Pinhassi J."/>
            <person name="Pedros-Alio C."/>
            <person name="Ferriera S."/>
            <person name="Johnson J."/>
            <person name="Kravitz S."/>
            <person name="Halpern A."/>
            <person name="Remington K."/>
            <person name="Beeson K."/>
            <person name="Tran B."/>
            <person name="Rogers Y.-H."/>
            <person name="Friedman R."/>
            <person name="Venter J.C."/>
        </authorList>
    </citation>
    <scope>NUCLEOTIDE SEQUENCE [LARGE SCALE GENOMIC DNA]</scope>
    <source>
        <strain evidence="1 2">MED297</strain>
    </source>
</reference>
<dbReference type="EMBL" id="AAOE01000012">
    <property type="protein sequence ID" value="EAR09235.1"/>
    <property type="molecule type" value="Genomic_DNA"/>
</dbReference>
<dbReference type="Proteomes" id="UP000005953">
    <property type="component" value="Unassembled WGS sequence"/>
</dbReference>
<dbReference type="OrthoDB" id="6388378at2"/>
<accession>A4BFC2</accession>
<dbReference type="InterPro" id="IPR028964">
    <property type="entry name" value="Imm8"/>
</dbReference>
<gene>
    <name evidence="1" type="ORF">MED297_07128</name>
</gene>
<evidence type="ECO:0000313" key="2">
    <source>
        <dbReference type="Proteomes" id="UP000005953"/>
    </source>
</evidence>
<sequence>MKSLKTPVIKSWDCAEHDPIEAWVPEDPSDVEFWCNIAIGIEGEVGADNFQVHIATQKAVSRTTSKEFLVVIPYYENWPQVLGVLQNMAAQCKGLDWTSMSEQLSARFKWEYEGMG</sequence>
<dbReference type="RefSeq" id="WP_008045341.1">
    <property type="nucleotide sequence ID" value="NZ_CH724152.1"/>
</dbReference>